<dbReference type="InterPro" id="IPR007387">
    <property type="entry name" value="TRAP_DctQ"/>
</dbReference>
<feature type="transmembrane region" description="Helical" evidence="8">
    <location>
        <begin position="140"/>
        <end position="162"/>
    </location>
</feature>
<protein>
    <recommendedName>
        <fullName evidence="9">Tripartite ATP-independent periplasmic transporters DctQ component domain-containing protein</fullName>
    </recommendedName>
</protein>
<sequence length="169" mass="18187">VDPAPGAARSTGRRGEIFSRYLERFLEYVVLLLMAGLAILVVVAVGFRKAGAALVWYDELASIMLAWLTYYGACLAAMKHAHIGFPKFAAGASPKLRASLVVVREVLVVGFFLSVAWAGWQVQQILWGTYLVSMPSIPTAVAHSVIPLGALLFVVSELSVLAEKLGNDP</sequence>
<evidence type="ECO:0000256" key="7">
    <source>
        <dbReference type="ARBA" id="ARBA00023136"/>
    </source>
</evidence>
<dbReference type="InterPro" id="IPR055348">
    <property type="entry name" value="DctQ"/>
</dbReference>
<feature type="transmembrane region" description="Helical" evidence="8">
    <location>
        <begin position="98"/>
        <end position="120"/>
    </location>
</feature>
<evidence type="ECO:0000256" key="8">
    <source>
        <dbReference type="SAM" id="Phobius"/>
    </source>
</evidence>
<feature type="transmembrane region" description="Helical" evidence="8">
    <location>
        <begin position="28"/>
        <end position="48"/>
    </location>
</feature>
<keyword evidence="6 8" id="KW-1133">Transmembrane helix</keyword>
<feature type="domain" description="Tripartite ATP-independent periplasmic transporters DctQ component" evidence="9">
    <location>
        <begin position="38"/>
        <end position="164"/>
    </location>
</feature>
<organism evidence="10">
    <name type="scientific">marine metagenome</name>
    <dbReference type="NCBI Taxonomy" id="408172"/>
    <lineage>
        <taxon>unclassified sequences</taxon>
        <taxon>metagenomes</taxon>
        <taxon>ecological metagenomes</taxon>
    </lineage>
</organism>
<dbReference type="PANTHER" id="PTHR35011:SF2">
    <property type="entry name" value="2,3-DIKETO-L-GULONATE TRAP TRANSPORTER SMALL PERMEASE PROTEIN YIAM"/>
    <property type="match status" value="1"/>
</dbReference>
<evidence type="ECO:0000256" key="5">
    <source>
        <dbReference type="ARBA" id="ARBA00022692"/>
    </source>
</evidence>
<proteinExistence type="predicted"/>
<keyword evidence="7 8" id="KW-0472">Membrane</keyword>
<evidence type="ECO:0000256" key="4">
    <source>
        <dbReference type="ARBA" id="ARBA00022519"/>
    </source>
</evidence>
<evidence type="ECO:0000256" key="3">
    <source>
        <dbReference type="ARBA" id="ARBA00022475"/>
    </source>
</evidence>
<keyword evidence="2" id="KW-0813">Transport</keyword>
<dbReference type="GO" id="GO:0022857">
    <property type="term" value="F:transmembrane transporter activity"/>
    <property type="evidence" value="ECO:0007669"/>
    <property type="project" value="TreeGrafter"/>
</dbReference>
<comment type="subcellular location">
    <subcellularLocation>
        <location evidence="1">Cell inner membrane</location>
        <topology evidence="1">Multi-pass membrane protein</topology>
    </subcellularLocation>
</comment>
<keyword evidence="4" id="KW-0997">Cell inner membrane</keyword>
<dbReference type="AlphaFoldDB" id="A0A381Y0I7"/>
<dbReference type="GO" id="GO:0015740">
    <property type="term" value="P:C4-dicarboxylate transport"/>
    <property type="evidence" value="ECO:0007669"/>
    <property type="project" value="TreeGrafter"/>
</dbReference>
<name>A0A381Y0I7_9ZZZZ</name>
<keyword evidence="3" id="KW-1003">Cell membrane</keyword>
<dbReference type="EMBL" id="UINC01017016">
    <property type="protein sequence ID" value="SVA70390.1"/>
    <property type="molecule type" value="Genomic_DNA"/>
</dbReference>
<feature type="transmembrane region" description="Helical" evidence="8">
    <location>
        <begin position="60"/>
        <end position="78"/>
    </location>
</feature>
<accession>A0A381Y0I7</accession>
<evidence type="ECO:0000256" key="1">
    <source>
        <dbReference type="ARBA" id="ARBA00004429"/>
    </source>
</evidence>
<evidence type="ECO:0000259" key="9">
    <source>
        <dbReference type="Pfam" id="PF04290"/>
    </source>
</evidence>
<reference evidence="10" key="1">
    <citation type="submission" date="2018-05" db="EMBL/GenBank/DDBJ databases">
        <authorList>
            <person name="Lanie J.A."/>
            <person name="Ng W.-L."/>
            <person name="Kazmierczak K.M."/>
            <person name="Andrzejewski T.M."/>
            <person name="Davidsen T.M."/>
            <person name="Wayne K.J."/>
            <person name="Tettelin H."/>
            <person name="Glass J.I."/>
            <person name="Rusch D."/>
            <person name="Podicherti R."/>
            <person name="Tsui H.-C.T."/>
            <person name="Winkler M.E."/>
        </authorList>
    </citation>
    <scope>NUCLEOTIDE SEQUENCE</scope>
</reference>
<evidence type="ECO:0000256" key="6">
    <source>
        <dbReference type="ARBA" id="ARBA00022989"/>
    </source>
</evidence>
<dbReference type="PANTHER" id="PTHR35011">
    <property type="entry name" value="2,3-DIKETO-L-GULONATE TRAP TRANSPORTER SMALL PERMEASE PROTEIN YIAM"/>
    <property type="match status" value="1"/>
</dbReference>
<dbReference type="Pfam" id="PF04290">
    <property type="entry name" value="DctQ"/>
    <property type="match status" value="1"/>
</dbReference>
<evidence type="ECO:0000313" key="10">
    <source>
        <dbReference type="EMBL" id="SVA70390.1"/>
    </source>
</evidence>
<gene>
    <name evidence="10" type="ORF">METZ01_LOCUS123244</name>
</gene>
<dbReference type="GO" id="GO:0005886">
    <property type="term" value="C:plasma membrane"/>
    <property type="evidence" value="ECO:0007669"/>
    <property type="project" value="UniProtKB-SubCell"/>
</dbReference>
<feature type="non-terminal residue" evidence="10">
    <location>
        <position position="1"/>
    </location>
</feature>
<keyword evidence="5 8" id="KW-0812">Transmembrane</keyword>
<evidence type="ECO:0000256" key="2">
    <source>
        <dbReference type="ARBA" id="ARBA00022448"/>
    </source>
</evidence>